<protein>
    <submittedName>
        <fullName evidence="2">Uncharacterized protein conserved in bacteria (DUF2065)</fullName>
    </submittedName>
</protein>
<keyword evidence="1" id="KW-0812">Transmembrane</keyword>
<dbReference type="AlphaFoldDB" id="A0A380WKK0"/>
<dbReference type="PANTHER" id="PTHR38602:SF1">
    <property type="entry name" value="INNER MEMBRANE PROTEIN"/>
    <property type="match status" value="1"/>
</dbReference>
<dbReference type="PANTHER" id="PTHR38602">
    <property type="entry name" value="INNER MEMBRANE PROTEIN-RELATED"/>
    <property type="match status" value="1"/>
</dbReference>
<dbReference type="Proteomes" id="UP000254701">
    <property type="component" value="Unassembled WGS sequence"/>
</dbReference>
<accession>A0A380WKK0</accession>
<dbReference type="InterPro" id="IPR019201">
    <property type="entry name" value="DUF2065"/>
</dbReference>
<keyword evidence="1" id="KW-0472">Membrane</keyword>
<evidence type="ECO:0000313" key="3">
    <source>
        <dbReference type="Proteomes" id="UP000254701"/>
    </source>
</evidence>
<evidence type="ECO:0000313" key="2">
    <source>
        <dbReference type="EMBL" id="SUU89265.1"/>
    </source>
</evidence>
<keyword evidence="1" id="KW-1133">Transmembrane helix</keyword>
<organism evidence="2 3">
    <name type="scientific">Aminobacter aminovorans</name>
    <name type="common">Chelatobacter heintzii</name>
    <dbReference type="NCBI Taxonomy" id="83263"/>
    <lineage>
        <taxon>Bacteria</taxon>
        <taxon>Pseudomonadati</taxon>
        <taxon>Pseudomonadota</taxon>
        <taxon>Alphaproteobacteria</taxon>
        <taxon>Hyphomicrobiales</taxon>
        <taxon>Phyllobacteriaceae</taxon>
        <taxon>Aminobacter</taxon>
    </lineage>
</organism>
<dbReference type="Pfam" id="PF09838">
    <property type="entry name" value="DUF2065"/>
    <property type="match status" value="1"/>
</dbReference>
<gene>
    <name evidence="2" type="ORF">NCTC10684_02500</name>
</gene>
<feature type="transmembrane region" description="Helical" evidence="1">
    <location>
        <begin position="33"/>
        <end position="52"/>
    </location>
</feature>
<reference evidence="2 3" key="1">
    <citation type="submission" date="2018-06" db="EMBL/GenBank/DDBJ databases">
        <authorList>
            <consortium name="Pathogen Informatics"/>
            <person name="Doyle S."/>
        </authorList>
    </citation>
    <scope>NUCLEOTIDE SEQUENCE [LARGE SCALE GENOMIC DNA]</scope>
    <source>
        <strain evidence="2 3">NCTC10684</strain>
    </source>
</reference>
<sequence>MGLVLVIEGLVYGGFPAAAKKMAAQAAEMPETVLRAVGLAAIVIGVGIVWLVRG</sequence>
<proteinExistence type="predicted"/>
<name>A0A380WKK0_AMIAI</name>
<evidence type="ECO:0000256" key="1">
    <source>
        <dbReference type="SAM" id="Phobius"/>
    </source>
</evidence>
<dbReference type="EMBL" id="UFSM01000001">
    <property type="protein sequence ID" value="SUU89265.1"/>
    <property type="molecule type" value="Genomic_DNA"/>
</dbReference>